<feature type="region of interest" description="Disordered" evidence="1">
    <location>
        <begin position="157"/>
        <end position="178"/>
    </location>
</feature>
<name>A1JK63_YERE8</name>
<organism evidence="2 3">
    <name type="scientific">Yersinia enterocolitica serotype O:8 / biotype 1B (strain NCTC 13174 / 8081)</name>
    <dbReference type="NCBI Taxonomy" id="393305"/>
    <lineage>
        <taxon>Bacteria</taxon>
        <taxon>Pseudomonadati</taxon>
        <taxon>Pseudomonadota</taxon>
        <taxon>Gammaproteobacteria</taxon>
        <taxon>Enterobacterales</taxon>
        <taxon>Yersiniaceae</taxon>
        <taxon>Yersinia</taxon>
    </lineage>
</organism>
<dbReference type="Pfam" id="PF06891">
    <property type="entry name" value="P2_Phage_GpR"/>
    <property type="match status" value="1"/>
</dbReference>
<sequence length="178" mass="19945">MTELDKLFDFVSSNLPERLMKTTGADAWMENIEIIHASKAWGLKQRRVAVRQYQATLAWERWPYRQYDPDTLFALVMVWLAKHANEHYNRDELPPPDVILQLTDNDNATLFITVTLADDIILVESEEEGIIPLEGKRYRVAPPTVNTATAGWIMGANGTAAPTHSTGASESESNSDAS</sequence>
<dbReference type="Proteomes" id="UP000000642">
    <property type="component" value="Chromosome"/>
</dbReference>
<evidence type="ECO:0000313" key="2">
    <source>
        <dbReference type="EMBL" id="CAL10974.1"/>
    </source>
</evidence>
<dbReference type="RefSeq" id="WP_011815669.1">
    <property type="nucleotide sequence ID" value="NC_008800.1"/>
</dbReference>
<evidence type="ECO:0000313" key="3">
    <source>
        <dbReference type="Proteomes" id="UP000000642"/>
    </source>
</evidence>
<dbReference type="HOGENOM" id="CLU_135548_0_0_6"/>
<dbReference type="PATRIC" id="fig|393305.7.peg.969"/>
<reference evidence="2 3" key="1">
    <citation type="journal article" date="2006" name="PLoS Genet.">
        <title>The complete genome sequence and comparative genome analysis of the high pathogenicity Yersinia enterocolitica strain 8081.</title>
        <authorList>
            <person name="Thomson N.R."/>
            <person name="Howard S."/>
            <person name="Wren B.W."/>
            <person name="Holden M.T.G."/>
            <person name="Crossman L."/>
            <person name="Challis G.L."/>
            <person name="Churcher C."/>
            <person name="Mungall K."/>
            <person name="Brooks K."/>
            <person name="Chillingworth T."/>
            <person name="Feltwell T."/>
            <person name="Abdellah Z."/>
            <person name="Hauser H."/>
            <person name="Jagels K."/>
            <person name="Maddison M."/>
            <person name="Moule S."/>
            <person name="Sanders M."/>
            <person name="Whitehead S."/>
            <person name="Quail M.A."/>
            <person name="Dougan G."/>
            <person name="Parkhill J."/>
            <person name="Prentice M.B."/>
        </authorList>
    </citation>
    <scope>NUCLEOTIDE SEQUENCE [LARGE SCALE GENOMIC DNA]</scope>
    <source>
        <strain evidence="3">NCTC 13174 / 8081</strain>
    </source>
</reference>
<dbReference type="KEGG" id="yen:YE0871A"/>
<protein>
    <submittedName>
        <fullName evidence="2">Hypothetical phage-related protein</fullName>
    </submittedName>
</protein>
<accession>A1JK63</accession>
<evidence type="ECO:0000256" key="1">
    <source>
        <dbReference type="SAM" id="MobiDB-lite"/>
    </source>
</evidence>
<dbReference type="EMBL" id="AM286415">
    <property type="protein sequence ID" value="CAL10974.1"/>
    <property type="molecule type" value="Genomic_DNA"/>
</dbReference>
<feature type="compositionally biased region" description="Polar residues" evidence="1">
    <location>
        <begin position="160"/>
        <end position="178"/>
    </location>
</feature>
<dbReference type="AlphaFoldDB" id="A1JK63"/>
<proteinExistence type="predicted"/>
<dbReference type="InterPro" id="IPR009678">
    <property type="entry name" value="Phage_tail_completion_R"/>
</dbReference>
<dbReference type="OrthoDB" id="6429084at2"/>
<gene>
    <name evidence="2" type="ORF">YE0871A</name>
</gene>